<comment type="caution">
    <text evidence="2">The sequence shown here is derived from an EMBL/GenBank/DDBJ whole genome shotgun (WGS) entry which is preliminary data.</text>
</comment>
<dbReference type="AlphaFoldDB" id="A0A8H5WEH3"/>
<evidence type="ECO:0000313" key="2">
    <source>
        <dbReference type="EMBL" id="KAF5659552.1"/>
    </source>
</evidence>
<protein>
    <recommendedName>
        <fullName evidence="4">Ubiquitin 3 binding protein But2 C-terminal domain-containing protein</fullName>
    </recommendedName>
</protein>
<evidence type="ECO:0000313" key="3">
    <source>
        <dbReference type="Proteomes" id="UP000567885"/>
    </source>
</evidence>
<evidence type="ECO:0000256" key="1">
    <source>
        <dbReference type="SAM" id="SignalP"/>
    </source>
</evidence>
<feature type="chain" id="PRO_5034215077" description="Ubiquitin 3 binding protein But2 C-terminal domain-containing protein" evidence="1">
    <location>
        <begin position="21"/>
        <end position="199"/>
    </location>
</feature>
<dbReference type="OrthoDB" id="5431298at2759"/>
<reference evidence="2 3" key="1">
    <citation type="submission" date="2020-05" db="EMBL/GenBank/DDBJ databases">
        <title>Identification and distribution of gene clusters putatively required for synthesis of sphingolipid metabolism inhibitors in phylogenetically diverse species of the filamentous fungus Fusarium.</title>
        <authorList>
            <person name="Kim H.-S."/>
            <person name="Busman M."/>
            <person name="Brown D.W."/>
            <person name="Divon H."/>
            <person name="Uhlig S."/>
            <person name="Proctor R.H."/>
        </authorList>
    </citation>
    <scope>NUCLEOTIDE SEQUENCE [LARGE SCALE GENOMIC DNA]</scope>
    <source>
        <strain evidence="2 3">NRRL 20693</strain>
    </source>
</reference>
<feature type="signal peptide" evidence="1">
    <location>
        <begin position="1"/>
        <end position="20"/>
    </location>
</feature>
<evidence type="ECO:0008006" key="4">
    <source>
        <dbReference type="Google" id="ProtNLM"/>
    </source>
</evidence>
<dbReference type="Proteomes" id="UP000567885">
    <property type="component" value="Unassembled WGS sequence"/>
</dbReference>
<name>A0A8H5WEH3_FUSHE</name>
<accession>A0A8H5WEH3</accession>
<gene>
    <name evidence="2" type="ORF">FHETE_9336</name>
</gene>
<sequence>MPSFTNTLAALASLLAVTTAVPTALPRASSKCPSSGKARHEPSALYSVFPGSPDIAKKLSGFHVETYNNASQVEQLLIFTDIPANAKDCSLGWAQGERPERIFVAKGSDGLTELRQLSGFPDAESVTYNTAKEFDTADKPVGAADFTNWDDLPAQGHIIGGIDCKSTIYLKAALRNPDGNTKVFLEQNSKNGLHIQYSC</sequence>
<keyword evidence="3" id="KW-1185">Reference proteome</keyword>
<keyword evidence="1" id="KW-0732">Signal</keyword>
<proteinExistence type="predicted"/>
<dbReference type="EMBL" id="JAAGWQ010000214">
    <property type="protein sequence ID" value="KAF5659552.1"/>
    <property type="molecule type" value="Genomic_DNA"/>
</dbReference>
<organism evidence="2 3">
    <name type="scientific">Fusarium heterosporum</name>
    <dbReference type="NCBI Taxonomy" id="42747"/>
    <lineage>
        <taxon>Eukaryota</taxon>
        <taxon>Fungi</taxon>
        <taxon>Dikarya</taxon>
        <taxon>Ascomycota</taxon>
        <taxon>Pezizomycotina</taxon>
        <taxon>Sordariomycetes</taxon>
        <taxon>Hypocreomycetidae</taxon>
        <taxon>Hypocreales</taxon>
        <taxon>Nectriaceae</taxon>
        <taxon>Fusarium</taxon>
        <taxon>Fusarium heterosporum species complex</taxon>
    </lineage>
</organism>